<proteinExistence type="predicted"/>
<evidence type="ECO:0000256" key="1">
    <source>
        <dbReference type="ARBA" id="ARBA00022679"/>
    </source>
</evidence>
<dbReference type="GO" id="GO:0032259">
    <property type="term" value="P:methylation"/>
    <property type="evidence" value="ECO:0007669"/>
    <property type="project" value="UniProtKB-KW"/>
</dbReference>
<name>A0A7J9SMN3_9EURY</name>
<dbReference type="PANTHER" id="PTHR43861">
    <property type="entry name" value="TRANS-ACONITATE 2-METHYLTRANSFERASE-RELATED"/>
    <property type="match status" value="1"/>
</dbReference>
<dbReference type="AlphaFoldDB" id="A0A7J9SMN3"/>
<feature type="domain" description="Methyltransferase" evidence="3">
    <location>
        <begin position="36"/>
        <end position="124"/>
    </location>
</feature>
<evidence type="ECO:0000259" key="3">
    <source>
        <dbReference type="Pfam" id="PF13649"/>
    </source>
</evidence>
<dbReference type="RefSeq" id="WP_185193772.1">
    <property type="nucleotide sequence ID" value="NZ_JACKXD010000005.1"/>
</dbReference>
<reference evidence="4 5" key="1">
    <citation type="submission" date="2020-08" db="EMBL/GenBank/DDBJ databases">
        <authorList>
            <person name="Seo M.-J."/>
        </authorList>
    </citation>
    <scope>NUCLEOTIDE SEQUENCE [LARGE SCALE GENOMIC DNA]</scope>
    <source>
        <strain evidence="4 5">MBLA0160</strain>
    </source>
</reference>
<keyword evidence="4" id="KW-0489">Methyltransferase</keyword>
<accession>A0A7J9SMN3</accession>
<dbReference type="Gene3D" id="3.40.50.150">
    <property type="entry name" value="Vaccinia Virus protein VP39"/>
    <property type="match status" value="1"/>
</dbReference>
<dbReference type="EMBL" id="JACKXD010000005">
    <property type="protein sequence ID" value="MBB6647399.1"/>
    <property type="molecule type" value="Genomic_DNA"/>
</dbReference>
<evidence type="ECO:0000256" key="2">
    <source>
        <dbReference type="SAM" id="MobiDB-lite"/>
    </source>
</evidence>
<dbReference type="SUPFAM" id="SSF53335">
    <property type="entry name" value="S-adenosyl-L-methionine-dependent methyltransferases"/>
    <property type="match status" value="1"/>
</dbReference>
<organism evidence="4 5">
    <name type="scientific">Halobellus ruber</name>
    <dbReference type="NCBI Taxonomy" id="2761102"/>
    <lineage>
        <taxon>Archaea</taxon>
        <taxon>Methanobacteriati</taxon>
        <taxon>Methanobacteriota</taxon>
        <taxon>Stenosarchaea group</taxon>
        <taxon>Halobacteria</taxon>
        <taxon>Halobacteriales</taxon>
        <taxon>Haloferacaceae</taxon>
        <taxon>Halobellus</taxon>
    </lineage>
</organism>
<dbReference type="InterPro" id="IPR029063">
    <property type="entry name" value="SAM-dependent_MTases_sf"/>
</dbReference>
<dbReference type="CDD" id="cd02440">
    <property type="entry name" value="AdoMet_MTases"/>
    <property type="match status" value="1"/>
</dbReference>
<dbReference type="Pfam" id="PF13649">
    <property type="entry name" value="Methyltransf_25"/>
    <property type="match status" value="1"/>
</dbReference>
<evidence type="ECO:0000313" key="5">
    <source>
        <dbReference type="Proteomes" id="UP000546257"/>
    </source>
</evidence>
<comment type="caution">
    <text evidence="4">The sequence shown here is derived from an EMBL/GenBank/DDBJ whole genome shotgun (WGS) entry which is preliminary data.</text>
</comment>
<dbReference type="GO" id="GO:0008168">
    <property type="term" value="F:methyltransferase activity"/>
    <property type="evidence" value="ECO:0007669"/>
    <property type="project" value="UniProtKB-KW"/>
</dbReference>
<keyword evidence="5" id="KW-1185">Reference proteome</keyword>
<sequence>MTTWDERFRSGAYPTDPDPSPVLRRYLDAAPDGRALDVATGEGRNAVFLASEGYRVDAIDHSEEGLRIAREKARERGVDARAEWIRADVGSFEFPPSTYDLVTISFYRAVDRFPDIFESLTPGGVAFVQHHLRTDDPVDGGPSGDRYRFAANELLHACLGLTVLHYLERTEVRNGKRNAVAEIVARNSAGRRQSYPEIAWE</sequence>
<dbReference type="Proteomes" id="UP000546257">
    <property type="component" value="Unassembled WGS sequence"/>
</dbReference>
<gene>
    <name evidence="4" type="ORF">H5V44_14085</name>
</gene>
<dbReference type="InterPro" id="IPR041698">
    <property type="entry name" value="Methyltransf_25"/>
</dbReference>
<evidence type="ECO:0000313" key="4">
    <source>
        <dbReference type="EMBL" id="MBB6647399.1"/>
    </source>
</evidence>
<feature type="region of interest" description="Disordered" evidence="2">
    <location>
        <begin position="1"/>
        <end position="22"/>
    </location>
</feature>
<keyword evidence="1 4" id="KW-0808">Transferase</keyword>
<dbReference type="PANTHER" id="PTHR43861:SF3">
    <property type="entry name" value="PUTATIVE (AFU_ORTHOLOGUE AFUA_2G14390)-RELATED"/>
    <property type="match status" value="1"/>
</dbReference>
<protein>
    <submittedName>
        <fullName evidence="4">Class I SAM-dependent methyltransferase</fullName>
    </submittedName>
</protein>